<feature type="compositionally biased region" description="Polar residues" evidence="1">
    <location>
        <begin position="136"/>
        <end position="145"/>
    </location>
</feature>
<feature type="region of interest" description="Disordered" evidence="1">
    <location>
        <begin position="107"/>
        <end position="152"/>
    </location>
</feature>
<keyword evidence="2" id="KW-0472">Membrane</keyword>
<evidence type="ECO:0000256" key="1">
    <source>
        <dbReference type="SAM" id="MobiDB-lite"/>
    </source>
</evidence>
<protein>
    <submittedName>
        <fullName evidence="3">Uncharacterized protein</fullName>
    </submittedName>
</protein>
<keyword evidence="2" id="KW-0812">Transmembrane</keyword>
<reference evidence="3" key="1">
    <citation type="submission" date="2020-11" db="EMBL/GenBank/DDBJ databases">
        <authorList>
            <person name="Tran Van P."/>
        </authorList>
    </citation>
    <scope>NUCLEOTIDE SEQUENCE</scope>
</reference>
<feature type="region of interest" description="Disordered" evidence="1">
    <location>
        <begin position="264"/>
        <end position="308"/>
    </location>
</feature>
<dbReference type="EMBL" id="OB793510">
    <property type="protein sequence ID" value="CAD7427646.1"/>
    <property type="molecule type" value="Genomic_DNA"/>
</dbReference>
<sequence length="308" mass="33355">MADLILKPIWNWLSGGWSNMADLADRIDDLICSFEGGGETTMDTVAMLIFGWMIFGLCVLGIGRYIYSRFITAAEVKEKSSVVEPAAKPVAATAVSVDAPVAPAVSKEAPRSGAAPRSSGGVVPPTPPIRRRITAKKTTAPSPSRSIVYPPPLATGPESESVHWVNEVFYWLYSDLVVVNEILNVWLQSLNEFTQKSVAEPHASTIVNLHEDRLRPVSCRNAAAIPVCAICQDVSILNPTQVIGQDLNGIGKVELEEVNPHLRGGRVENHLGKATPSSPDQDSNLDLPVLSSRTQHDKRVSQLRHRGG</sequence>
<proteinExistence type="predicted"/>
<name>A0A7R9E563_9NEOP</name>
<evidence type="ECO:0000256" key="2">
    <source>
        <dbReference type="SAM" id="Phobius"/>
    </source>
</evidence>
<accession>A0A7R9E563</accession>
<dbReference type="PANTHER" id="PTHR21119">
    <property type="entry name" value="C2 DOMAIN-CONTAINING PROTEIN"/>
    <property type="match status" value="1"/>
</dbReference>
<organism evidence="3">
    <name type="scientific">Timema monikensis</name>
    <dbReference type="NCBI Taxonomy" id="170555"/>
    <lineage>
        <taxon>Eukaryota</taxon>
        <taxon>Metazoa</taxon>
        <taxon>Ecdysozoa</taxon>
        <taxon>Arthropoda</taxon>
        <taxon>Hexapoda</taxon>
        <taxon>Insecta</taxon>
        <taxon>Pterygota</taxon>
        <taxon>Neoptera</taxon>
        <taxon>Polyneoptera</taxon>
        <taxon>Phasmatodea</taxon>
        <taxon>Timematodea</taxon>
        <taxon>Timematoidea</taxon>
        <taxon>Timematidae</taxon>
        <taxon>Timema</taxon>
    </lineage>
</organism>
<dbReference type="PANTHER" id="PTHR21119:SF5">
    <property type="entry name" value="C2 DOMAIN-CONTAINING PROTEIN"/>
    <property type="match status" value="1"/>
</dbReference>
<dbReference type="AlphaFoldDB" id="A0A7R9E563"/>
<evidence type="ECO:0000313" key="3">
    <source>
        <dbReference type="EMBL" id="CAD7427646.1"/>
    </source>
</evidence>
<keyword evidence="2" id="KW-1133">Transmembrane helix</keyword>
<gene>
    <name evidence="3" type="ORF">TMSB3V08_LOCUS4478</name>
</gene>
<feature type="compositionally biased region" description="Polar residues" evidence="1">
    <location>
        <begin position="275"/>
        <end position="284"/>
    </location>
</feature>
<feature type="transmembrane region" description="Helical" evidence="2">
    <location>
        <begin position="45"/>
        <end position="67"/>
    </location>
</feature>
<dbReference type="InterPro" id="IPR039934">
    <property type="entry name" value="C2CD2/C2CD2L"/>
</dbReference>